<dbReference type="InterPro" id="IPR009057">
    <property type="entry name" value="Homeodomain-like_sf"/>
</dbReference>
<keyword evidence="3" id="KW-0804">Transcription</keyword>
<accession>A0A8J3PLI5</accession>
<dbReference type="InterPro" id="IPR041347">
    <property type="entry name" value="MftR_C"/>
</dbReference>
<gene>
    <name evidence="6" type="ORF">Pfl04_03100</name>
</gene>
<keyword evidence="1" id="KW-0805">Transcription regulation</keyword>
<dbReference type="PANTHER" id="PTHR30055">
    <property type="entry name" value="HTH-TYPE TRANSCRIPTIONAL REGULATOR RUTR"/>
    <property type="match status" value="1"/>
</dbReference>
<organism evidence="6 7">
    <name type="scientific">Planosporangium flavigriseum</name>
    <dbReference type="NCBI Taxonomy" id="373681"/>
    <lineage>
        <taxon>Bacteria</taxon>
        <taxon>Bacillati</taxon>
        <taxon>Actinomycetota</taxon>
        <taxon>Actinomycetes</taxon>
        <taxon>Micromonosporales</taxon>
        <taxon>Micromonosporaceae</taxon>
        <taxon>Planosporangium</taxon>
    </lineage>
</organism>
<dbReference type="InterPro" id="IPR050109">
    <property type="entry name" value="HTH-type_TetR-like_transc_reg"/>
</dbReference>
<dbReference type="AlphaFoldDB" id="A0A8J3PLI5"/>
<evidence type="ECO:0000313" key="7">
    <source>
        <dbReference type="Proteomes" id="UP000653674"/>
    </source>
</evidence>
<dbReference type="Proteomes" id="UP000653674">
    <property type="component" value="Unassembled WGS sequence"/>
</dbReference>
<dbReference type="Pfam" id="PF00440">
    <property type="entry name" value="TetR_N"/>
    <property type="match status" value="1"/>
</dbReference>
<evidence type="ECO:0000256" key="3">
    <source>
        <dbReference type="ARBA" id="ARBA00023163"/>
    </source>
</evidence>
<evidence type="ECO:0000313" key="6">
    <source>
        <dbReference type="EMBL" id="GIG71906.1"/>
    </source>
</evidence>
<feature type="DNA-binding region" description="H-T-H motif" evidence="4">
    <location>
        <begin position="43"/>
        <end position="62"/>
    </location>
</feature>
<dbReference type="RefSeq" id="WP_168075024.1">
    <property type="nucleotide sequence ID" value="NZ_BAAAQJ010000008.1"/>
</dbReference>
<name>A0A8J3PLI5_9ACTN</name>
<dbReference type="PROSITE" id="PS50977">
    <property type="entry name" value="HTH_TETR_2"/>
    <property type="match status" value="1"/>
</dbReference>
<dbReference type="GO" id="GO:0000976">
    <property type="term" value="F:transcription cis-regulatory region binding"/>
    <property type="evidence" value="ECO:0007669"/>
    <property type="project" value="TreeGrafter"/>
</dbReference>
<dbReference type="Gene3D" id="1.10.357.10">
    <property type="entry name" value="Tetracycline Repressor, domain 2"/>
    <property type="match status" value="1"/>
</dbReference>
<dbReference type="PROSITE" id="PS01081">
    <property type="entry name" value="HTH_TETR_1"/>
    <property type="match status" value="1"/>
</dbReference>
<protein>
    <recommendedName>
        <fullName evidence="5">HTH tetR-type domain-containing protein</fullName>
    </recommendedName>
</protein>
<evidence type="ECO:0000256" key="1">
    <source>
        <dbReference type="ARBA" id="ARBA00023015"/>
    </source>
</evidence>
<dbReference type="InterPro" id="IPR001647">
    <property type="entry name" value="HTH_TetR"/>
</dbReference>
<dbReference type="PANTHER" id="PTHR30055:SF238">
    <property type="entry name" value="MYCOFACTOCIN BIOSYNTHESIS TRANSCRIPTIONAL REGULATOR MFTR-RELATED"/>
    <property type="match status" value="1"/>
</dbReference>
<dbReference type="Pfam" id="PF17754">
    <property type="entry name" value="TetR_C_14"/>
    <property type="match status" value="1"/>
</dbReference>
<proteinExistence type="predicted"/>
<dbReference type="Gene3D" id="1.10.10.60">
    <property type="entry name" value="Homeodomain-like"/>
    <property type="match status" value="1"/>
</dbReference>
<evidence type="ECO:0000259" key="5">
    <source>
        <dbReference type="PROSITE" id="PS50977"/>
    </source>
</evidence>
<dbReference type="InterPro" id="IPR023772">
    <property type="entry name" value="DNA-bd_HTH_TetR-type_CS"/>
</dbReference>
<evidence type="ECO:0000256" key="4">
    <source>
        <dbReference type="PROSITE-ProRule" id="PRU00335"/>
    </source>
</evidence>
<dbReference type="GO" id="GO:0003700">
    <property type="term" value="F:DNA-binding transcription factor activity"/>
    <property type="evidence" value="ECO:0007669"/>
    <property type="project" value="TreeGrafter"/>
</dbReference>
<dbReference type="PRINTS" id="PR00455">
    <property type="entry name" value="HTHTETR"/>
</dbReference>
<dbReference type="SUPFAM" id="SSF46689">
    <property type="entry name" value="Homeodomain-like"/>
    <property type="match status" value="1"/>
</dbReference>
<reference evidence="6" key="1">
    <citation type="submission" date="2021-01" db="EMBL/GenBank/DDBJ databases">
        <title>Whole genome shotgun sequence of Planosporangium flavigriseum NBRC 105377.</title>
        <authorList>
            <person name="Komaki H."/>
            <person name="Tamura T."/>
        </authorList>
    </citation>
    <scope>NUCLEOTIDE SEQUENCE</scope>
    <source>
        <strain evidence="6">NBRC 105377</strain>
    </source>
</reference>
<keyword evidence="2 4" id="KW-0238">DNA-binding</keyword>
<sequence length="217" mass="23880">MVTVPGTPRPICGRRERKKQETRAALEAAALRLFAERGYERTTVEDIADAAEVAVRTFFRYFSSKQHVLFGDVAHTIVSRLRAALAERPAGEPPVEAVRAAMDTVDIADYDQHRQISARMRIVQQLPELLPAYQMIFHEMHEAIAEFVAARTGESVSALYPQLLAGAATLSGRAALCELDNDEASPQRLREVRHHAYDALTSGLGQISAGTAAGRDR</sequence>
<comment type="caution">
    <text evidence="6">The sequence shown here is derived from an EMBL/GenBank/DDBJ whole genome shotgun (WGS) entry which is preliminary data.</text>
</comment>
<feature type="domain" description="HTH tetR-type" evidence="5">
    <location>
        <begin position="20"/>
        <end position="80"/>
    </location>
</feature>
<keyword evidence="7" id="KW-1185">Reference proteome</keyword>
<evidence type="ECO:0000256" key="2">
    <source>
        <dbReference type="ARBA" id="ARBA00023125"/>
    </source>
</evidence>
<dbReference type="EMBL" id="BONU01000002">
    <property type="protein sequence ID" value="GIG71906.1"/>
    <property type="molecule type" value="Genomic_DNA"/>
</dbReference>